<proteinExistence type="inferred from homology"/>
<dbReference type="InterPro" id="IPR003090">
    <property type="entry name" value="Alpha-crystallin_N"/>
</dbReference>
<dbReference type="OMA" id="QQDDHGY"/>
<dbReference type="PROSITE" id="PS01031">
    <property type="entry name" value="SHSP"/>
    <property type="match status" value="1"/>
</dbReference>
<evidence type="ECO:0000256" key="7">
    <source>
        <dbReference type="ARBA" id="ARBA00022833"/>
    </source>
</evidence>
<keyword evidence="4" id="KW-0963">Cytoplasm</keyword>
<keyword evidence="14" id="KW-1185">Reference proteome</keyword>
<evidence type="ECO:0000313" key="14">
    <source>
        <dbReference type="Proteomes" id="UP000694546"/>
    </source>
</evidence>
<dbReference type="GO" id="GO:0005212">
    <property type="term" value="F:structural constituent of eye lens"/>
    <property type="evidence" value="ECO:0007669"/>
    <property type="project" value="UniProtKB-KW"/>
</dbReference>
<dbReference type="Proteomes" id="UP000694546">
    <property type="component" value="Chromosome 7"/>
</dbReference>
<comment type="similarity">
    <text evidence="9 10">Belongs to the small heat shock protein (HSP20) family.</text>
</comment>
<name>A0A8C5CZX8_GADMO</name>
<evidence type="ECO:0000259" key="12">
    <source>
        <dbReference type="PROSITE" id="PS01031"/>
    </source>
</evidence>
<evidence type="ECO:0000256" key="11">
    <source>
        <dbReference type="SAM" id="MobiDB-lite"/>
    </source>
</evidence>
<protein>
    <recommendedName>
        <fullName evidence="3">Alpha-crystallin A chain</fullName>
    </recommendedName>
</protein>
<dbReference type="GO" id="GO:0002088">
    <property type="term" value="P:lens development in camera-type eye"/>
    <property type="evidence" value="ECO:0007669"/>
    <property type="project" value="TreeGrafter"/>
</dbReference>
<dbReference type="PRINTS" id="PR00299">
    <property type="entry name" value="ACRYSTALLIN"/>
</dbReference>
<evidence type="ECO:0000256" key="3">
    <source>
        <dbReference type="ARBA" id="ARBA00018827"/>
    </source>
</evidence>
<dbReference type="Pfam" id="PF00525">
    <property type="entry name" value="Crystallin"/>
    <property type="match status" value="1"/>
</dbReference>
<dbReference type="InterPro" id="IPR001436">
    <property type="entry name" value="Alpha-crystallin/sHSP_animal"/>
</dbReference>
<feature type="region of interest" description="Disordered" evidence="11">
    <location>
        <begin position="144"/>
        <end position="171"/>
    </location>
</feature>
<evidence type="ECO:0000256" key="6">
    <source>
        <dbReference type="ARBA" id="ARBA00022723"/>
    </source>
</evidence>
<dbReference type="Ensembl" id="ENSGMOT00000037998.1">
    <property type="protein sequence ID" value="ENSGMOP00000068674.1"/>
    <property type="gene ID" value="ENSGMOG00000035685.1"/>
</dbReference>
<evidence type="ECO:0000256" key="4">
    <source>
        <dbReference type="ARBA" id="ARBA00022490"/>
    </source>
</evidence>
<feature type="domain" description="SHSP" evidence="12">
    <location>
        <begin position="49"/>
        <end position="160"/>
    </location>
</feature>
<dbReference type="GO" id="GO:0009408">
    <property type="term" value="P:response to heat"/>
    <property type="evidence" value="ECO:0007669"/>
    <property type="project" value="TreeGrafter"/>
</dbReference>
<comment type="subcellular location">
    <subcellularLocation>
        <location evidence="2">Cytoplasm</location>
    </subcellularLocation>
    <subcellularLocation>
        <location evidence="1">Nucleus</location>
    </subcellularLocation>
</comment>
<dbReference type="GeneTree" id="ENSGT00940000160159"/>
<accession>A0A8C5CZX8</accession>
<evidence type="ECO:0000256" key="9">
    <source>
        <dbReference type="PROSITE-ProRule" id="PRU00285"/>
    </source>
</evidence>
<evidence type="ECO:0000256" key="1">
    <source>
        <dbReference type="ARBA" id="ARBA00004123"/>
    </source>
</evidence>
<evidence type="ECO:0000256" key="5">
    <source>
        <dbReference type="ARBA" id="ARBA00022613"/>
    </source>
</evidence>
<sequence length="171" mass="19440">MDIPVQSPWFRRGYPGNDPRLFGQFFGEGMYDFPTPAVSPYYRPGFYRHLLDSGYSGVSEVRSDQDRFTVYLDVRHFSPEEVQVSVAGGYVEVRGKHEERQDDHGYVSREFQRRYRLPSDVAPPTLTCTLSGDGLLTLHAHKLGRDGEPCRNRERSIPVTHGDKADAVDSS</sequence>
<keyword evidence="5" id="KW-0273">Eye lens protein</keyword>
<keyword evidence="8" id="KW-0539">Nucleus</keyword>
<organism evidence="13 14">
    <name type="scientific">Gadus morhua</name>
    <name type="common">Atlantic cod</name>
    <dbReference type="NCBI Taxonomy" id="8049"/>
    <lineage>
        <taxon>Eukaryota</taxon>
        <taxon>Metazoa</taxon>
        <taxon>Chordata</taxon>
        <taxon>Craniata</taxon>
        <taxon>Vertebrata</taxon>
        <taxon>Euteleostomi</taxon>
        <taxon>Actinopterygii</taxon>
        <taxon>Neopterygii</taxon>
        <taxon>Teleostei</taxon>
        <taxon>Neoteleostei</taxon>
        <taxon>Acanthomorphata</taxon>
        <taxon>Zeiogadaria</taxon>
        <taxon>Gadariae</taxon>
        <taxon>Gadiformes</taxon>
        <taxon>Gadoidei</taxon>
        <taxon>Gadidae</taxon>
        <taxon>Gadus</taxon>
    </lineage>
</organism>
<dbReference type="GO" id="GO:0051082">
    <property type="term" value="F:unfolded protein binding"/>
    <property type="evidence" value="ECO:0007669"/>
    <property type="project" value="TreeGrafter"/>
</dbReference>
<dbReference type="GO" id="GO:0005634">
    <property type="term" value="C:nucleus"/>
    <property type="evidence" value="ECO:0007669"/>
    <property type="project" value="UniProtKB-SubCell"/>
</dbReference>
<dbReference type="AlphaFoldDB" id="A0A8C5CZX8"/>
<reference evidence="13" key="2">
    <citation type="submission" date="2025-09" db="UniProtKB">
        <authorList>
            <consortium name="Ensembl"/>
        </authorList>
    </citation>
    <scope>IDENTIFICATION</scope>
</reference>
<evidence type="ECO:0000256" key="10">
    <source>
        <dbReference type="RuleBase" id="RU003616"/>
    </source>
</evidence>
<dbReference type="PANTHER" id="PTHR45640:SF14">
    <property type="entry name" value="ALPHA-CRYSTALLIN A CHAIN"/>
    <property type="match status" value="1"/>
</dbReference>
<reference evidence="13" key="1">
    <citation type="submission" date="2025-08" db="UniProtKB">
        <authorList>
            <consortium name="Ensembl"/>
        </authorList>
    </citation>
    <scope>IDENTIFICATION</scope>
</reference>
<dbReference type="SUPFAM" id="SSF49764">
    <property type="entry name" value="HSP20-like chaperones"/>
    <property type="match status" value="1"/>
</dbReference>
<dbReference type="GO" id="GO:0046872">
    <property type="term" value="F:metal ion binding"/>
    <property type="evidence" value="ECO:0007669"/>
    <property type="project" value="UniProtKB-KW"/>
</dbReference>
<dbReference type="Gene3D" id="2.60.40.790">
    <property type="match status" value="1"/>
</dbReference>
<dbReference type="Pfam" id="PF00011">
    <property type="entry name" value="HSP20"/>
    <property type="match status" value="1"/>
</dbReference>
<evidence type="ECO:0000256" key="8">
    <source>
        <dbReference type="ARBA" id="ARBA00023242"/>
    </source>
</evidence>
<keyword evidence="7" id="KW-0862">Zinc</keyword>
<dbReference type="OrthoDB" id="1431247at2759"/>
<dbReference type="GO" id="GO:0005737">
    <property type="term" value="C:cytoplasm"/>
    <property type="evidence" value="ECO:0007669"/>
    <property type="project" value="UniProtKB-SubCell"/>
</dbReference>
<dbReference type="GO" id="GO:0042026">
    <property type="term" value="P:protein refolding"/>
    <property type="evidence" value="ECO:0007669"/>
    <property type="project" value="TreeGrafter"/>
</dbReference>
<gene>
    <name evidence="13" type="primary">cryaa</name>
</gene>
<dbReference type="InterPro" id="IPR008978">
    <property type="entry name" value="HSP20-like_chaperone"/>
</dbReference>
<evidence type="ECO:0000256" key="2">
    <source>
        <dbReference type="ARBA" id="ARBA00004496"/>
    </source>
</evidence>
<dbReference type="PANTHER" id="PTHR45640">
    <property type="entry name" value="HEAT SHOCK PROTEIN HSP-12.2-RELATED"/>
    <property type="match status" value="1"/>
</dbReference>
<dbReference type="GO" id="GO:0043066">
    <property type="term" value="P:negative regulation of apoptotic process"/>
    <property type="evidence" value="ECO:0007669"/>
    <property type="project" value="TreeGrafter"/>
</dbReference>
<evidence type="ECO:0000313" key="13">
    <source>
        <dbReference type="Ensembl" id="ENSGMOP00000068674.1"/>
    </source>
</evidence>
<dbReference type="InterPro" id="IPR002068">
    <property type="entry name" value="A-crystallin/Hsp20_dom"/>
</dbReference>
<keyword evidence="6" id="KW-0479">Metal-binding</keyword>